<dbReference type="GO" id="GO:0005524">
    <property type="term" value="F:ATP binding"/>
    <property type="evidence" value="ECO:0007669"/>
    <property type="project" value="UniProtKB-UniRule"/>
</dbReference>
<dbReference type="PROSITE" id="PS50297">
    <property type="entry name" value="ANK_REP_REGION"/>
    <property type="match status" value="2"/>
</dbReference>
<proteinExistence type="inferred from homology"/>
<feature type="compositionally biased region" description="Low complexity" evidence="9">
    <location>
        <begin position="363"/>
        <end position="375"/>
    </location>
</feature>
<dbReference type="PROSITE" id="PS00107">
    <property type="entry name" value="PROTEIN_KINASE_ATP"/>
    <property type="match status" value="1"/>
</dbReference>
<comment type="caution">
    <text evidence="11">The sequence shown here is derived from an EMBL/GenBank/DDBJ whole genome shotgun (WGS) entry which is preliminary data.</text>
</comment>
<feature type="domain" description="SH2" evidence="10">
    <location>
        <begin position="10"/>
        <end position="104"/>
    </location>
</feature>
<evidence type="ECO:0000313" key="12">
    <source>
        <dbReference type="Proteomes" id="UP001174909"/>
    </source>
</evidence>
<dbReference type="InterPro" id="IPR001245">
    <property type="entry name" value="Ser-Thr/Tyr_kinase_cat_dom"/>
</dbReference>
<organism evidence="11 12">
    <name type="scientific">Geodia barretti</name>
    <name type="common">Barrett's horny sponge</name>
    <dbReference type="NCBI Taxonomy" id="519541"/>
    <lineage>
        <taxon>Eukaryota</taxon>
        <taxon>Metazoa</taxon>
        <taxon>Porifera</taxon>
        <taxon>Demospongiae</taxon>
        <taxon>Heteroscleromorpha</taxon>
        <taxon>Tetractinellida</taxon>
        <taxon>Astrophorina</taxon>
        <taxon>Geodiidae</taxon>
        <taxon>Geodia</taxon>
    </lineage>
</organism>
<dbReference type="InterPro" id="IPR020635">
    <property type="entry name" value="Tyr_kinase_cat_dom"/>
</dbReference>
<evidence type="ECO:0000256" key="9">
    <source>
        <dbReference type="SAM" id="MobiDB-lite"/>
    </source>
</evidence>
<keyword evidence="4 7" id="KW-0067">ATP-binding</keyword>
<dbReference type="Gene3D" id="3.30.200.20">
    <property type="entry name" value="Phosphorylase Kinase, domain 1"/>
    <property type="match status" value="1"/>
</dbReference>
<evidence type="ECO:0000256" key="7">
    <source>
        <dbReference type="PROSITE-ProRule" id="PRU10141"/>
    </source>
</evidence>
<dbReference type="EMBL" id="CASHTH010001755">
    <property type="protein sequence ID" value="CAI8019497.1"/>
    <property type="molecule type" value="Genomic_DNA"/>
</dbReference>
<dbReference type="PRINTS" id="PR00401">
    <property type="entry name" value="SH2DOMAIN"/>
</dbReference>
<dbReference type="SUPFAM" id="SSF55550">
    <property type="entry name" value="SH2 domain"/>
    <property type="match status" value="2"/>
</dbReference>
<dbReference type="Gene3D" id="1.25.40.20">
    <property type="entry name" value="Ankyrin repeat-containing domain"/>
    <property type="match status" value="2"/>
</dbReference>
<dbReference type="EC" id="2.7.10.2" evidence="8"/>
<dbReference type="InterPro" id="IPR036860">
    <property type="entry name" value="SH2_dom_sf"/>
</dbReference>
<dbReference type="InterPro" id="IPR000980">
    <property type="entry name" value="SH2"/>
</dbReference>
<evidence type="ECO:0000256" key="4">
    <source>
        <dbReference type="ARBA" id="ARBA00022840"/>
    </source>
</evidence>
<feature type="repeat" description="ANK" evidence="5">
    <location>
        <begin position="184"/>
        <end position="208"/>
    </location>
</feature>
<evidence type="ECO:0000259" key="10">
    <source>
        <dbReference type="PROSITE" id="PS50001"/>
    </source>
</evidence>
<keyword evidence="3 8" id="KW-0418">Kinase</keyword>
<protein>
    <recommendedName>
        <fullName evidence="8">Tyrosine-protein kinase</fullName>
        <ecNumber evidence="8">2.7.10.2</ecNumber>
    </recommendedName>
</protein>
<keyword evidence="2 7" id="KW-0547">Nucleotide-binding</keyword>
<name>A0AA35WML1_GEOBA</name>
<dbReference type="Gene3D" id="1.10.510.10">
    <property type="entry name" value="Transferase(Phosphotransferase) domain 1"/>
    <property type="match status" value="1"/>
</dbReference>
<dbReference type="Proteomes" id="UP001174909">
    <property type="component" value="Unassembled WGS sequence"/>
</dbReference>
<dbReference type="Pfam" id="PF07714">
    <property type="entry name" value="PK_Tyr_Ser-Thr"/>
    <property type="match status" value="2"/>
</dbReference>
<gene>
    <name evidence="11" type="ORF">GBAR_LOCUS11719</name>
</gene>
<reference evidence="11" key="1">
    <citation type="submission" date="2023-03" db="EMBL/GenBank/DDBJ databases">
        <authorList>
            <person name="Steffen K."/>
            <person name="Cardenas P."/>
        </authorList>
    </citation>
    <scope>NUCLEOTIDE SEQUENCE</scope>
</reference>
<comment type="catalytic activity">
    <reaction evidence="8">
        <text>L-tyrosyl-[protein] + ATP = O-phospho-L-tyrosyl-[protein] + ADP + H(+)</text>
        <dbReference type="Rhea" id="RHEA:10596"/>
        <dbReference type="Rhea" id="RHEA-COMP:10136"/>
        <dbReference type="Rhea" id="RHEA-COMP:20101"/>
        <dbReference type="ChEBI" id="CHEBI:15378"/>
        <dbReference type="ChEBI" id="CHEBI:30616"/>
        <dbReference type="ChEBI" id="CHEBI:46858"/>
        <dbReference type="ChEBI" id="CHEBI:61978"/>
        <dbReference type="ChEBI" id="CHEBI:456216"/>
        <dbReference type="EC" id="2.7.10.2"/>
    </reaction>
</comment>
<dbReference type="InterPro" id="IPR036770">
    <property type="entry name" value="Ankyrin_rpt-contain_sf"/>
</dbReference>
<evidence type="ECO:0000256" key="6">
    <source>
        <dbReference type="PROSITE-ProRule" id="PRU00191"/>
    </source>
</evidence>
<dbReference type="PANTHER" id="PTHR24418">
    <property type="entry name" value="TYROSINE-PROTEIN KINASE"/>
    <property type="match status" value="1"/>
</dbReference>
<comment type="similarity">
    <text evidence="8">Belongs to the protein kinase superfamily. Tyr protein kinase family.</text>
</comment>
<dbReference type="PROSITE" id="PS50088">
    <property type="entry name" value="ANK_REPEAT"/>
    <property type="match status" value="2"/>
</dbReference>
<dbReference type="SMART" id="SM00219">
    <property type="entry name" value="TyrKc"/>
    <property type="match status" value="1"/>
</dbReference>
<dbReference type="Pfam" id="PF12796">
    <property type="entry name" value="Ank_2"/>
    <property type="match status" value="1"/>
</dbReference>
<accession>A0AA35WML1</accession>
<keyword evidence="5" id="KW-0040">ANK repeat</keyword>
<dbReference type="InterPro" id="IPR002110">
    <property type="entry name" value="Ankyrin_rpt"/>
</dbReference>
<dbReference type="AlphaFoldDB" id="A0AA35WML1"/>
<sequence>MSVTTDPDRWFHGRITRENAAHLLSNGPGGRREGLFLVRESLRMPGSFVLTMWARNQVHHFQILGHGDGWFSVDNGPLFQGLDELVRHYRVRPDGLPAQLHDFVVGATPPLAARKRLETELHRAVVAKDAAAVKRIINLGGGSGVNSQSGDGSTPVHEAAKRGLSDILELMLPHKPDLTVRDSKGSTALQLASRNGFHGVVRLLVERGGADVQERNATTGWVALHEAAFRGHPECVKTLLMLNAPLRPRTPDEDTPRELAIRYKQKDVVELIDWAASNYPKPHTSTAEWLHKAIDRSKAVQLLQKMGQADGSFLVRPNSRRPGYYALTLIYNQMPYHYEIPLPGQILFSSKSRHTAAPHKNPTRAPAQTPTAVTPPVVPKRTSTLATAQVNGATKQDPPPPPFNRPSRDPYQMVAIKEESIKLGQELGQGEFGSVLKGVYTGSKGVKMDVAVKTLRMDAMGHGEKVGQLYAPESINYGTFSHASDVWSYGITLWEMFSYGEQPYGDLTGAEVTRHMTIM</sequence>
<feature type="binding site" evidence="7">
    <location>
        <position position="453"/>
    </location>
    <ligand>
        <name>ATP</name>
        <dbReference type="ChEBI" id="CHEBI:30616"/>
    </ligand>
</feature>
<evidence type="ECO:0000313" key="11">
    <source>
        <dbReference type="EMBL" id="CAI8019497.1"/>
    </source>
</evidence>
<dbReference type="SMART" id="SM00248">
    <property type="entry name" value="ANK"/>
    <property type="match status" value="4"/>
</dbReference>
<evidence type="ECO:0000256" key="5">
    <source>
        <dbReference type="PROSITE-ProRule" id="PRU00023"/>
    </source>
</evidence>
<dbReference type="Pfam" id="PF00023">
    <property type="entry name" value="Ank"/>
    <property type="match status" value="1"/>
</dbReference>
<evidence type="ECO:0000256" key="1">
    <source>
        <dbReference type="ARBA" id="ARBA00022679"/>
    </source>
</evidence>
<dbReference type="SUPFAM" id="SSF56112">
    <property type="entry name" value="Protein kinase-like (PK-like)"/>
    <property type="match status" value="1"/>
</dbReference>
<keyword evidence="6" id="KW-0727">SH2 domain</keyword>
<keyword evidence="12" id="KW-1185">Reference proteome</keyword>
<keyword evidence="8" id="KW-0829">Tyrosine-protein kinase</keyword>
<evidence type="ECO:0000256" key="3">
    <source>
        <dbReference type="ARBA" id="ARBA00022777"/>
    </source>
</evidence>
<feature type="repeat" description="ANK" evidence="5">
    <location>
        <begin position="151"/>
        <end position="183"/>
    </location>
</feature>
<keyword evidence="1 8" id="KW-0808">Transferase</keyword>
<dbReference type="Gene3D" id="3.30.505.10">
    <property type="entry name" value="SH2 domain"/>
    <property type="match status" value="2"/>
</dbReference>
<dbReference type="SUPFAM" id="SSF48403">
    <property type="entry name" value="Ankyrin repeat"/>
    <property type="match status" value="1"/>
</dbReference>
<dbReference type="PROSITE" id="PS50001">
    <property type="entry name" value="SH2"/>
    <property type="match status" value="2"/>
</dbReference>
<dbReference type="Pfam" id="PF00017">
    <property type="entry name" value="SH2"/>
    <property type="match status" value="2"/>
</dbReference>
<evidence type="ECO:0000256" key="2">
    <source>
        <dbReference type="ARBA" id="ARBA00022741"/>
    </source>
</evidence>
<feature type="compositionally biased region" description="Polar residues" evidence="9">
    <location>
        <begin position="381"/>
        <end position="394"/>
    </location>
</feature>
<feature type="region of interest" description="Disordered" evidence="9">
    <location>
        <begin position="352"/>
        <end position="409"/>
    </location>
</feature>
<dbReference type="InterPro" id="IPR011009">
    <property type="entry name" value="Kinase-like_dom_sf"/>
</dbReference>
<evidence type="ECO:0000256" key="8">
    <source>
        <dbReference type="RuleBase" id="RU362096"/>
    </source>
</evidence>
<feature type="domain" description="SH2" evidence="10">
    <location>
        <begin position="289"/>
        <end position="340"/>
    </location>
</feature>
<dbReference type="InterPro" id="IPR050198">
    <property type="entry name" value="Non-receptor_tyrosine_kinases"/>
</dbReference>
<dbReference type="InterPro" id="IPR017441">
    <property type="entry name" value="Protein_kinase_ATP_BS"/>
</dbReference>
<dbReference type="SMART" id="SM00252">
    <property type="entry name" value="SH2"/>
    <property type="match status" value="2"/>
</dbReference>
<dbReference type="GO" id="GO:0004715">
    <property type="term" value="F:non-membrane spanning protein tyrosine kinase activity"/>
    <property type="evidence" value="ECO:0007669"/>
    <property type="project" value="UniProtKB-EC"/>
</dbReference>